<dbReference type="PROSITE" id="PS50867">
    <property type="entry name" value="PRE_SET"/>
    <property type="match status" value="1"/>
</dbReference>
<name>A0A9P0G8K6_9CUCU</name>
<dbReference type="PANTHER" id="PTHR46223:SF3">
    <property type="entry name" value="HISTONE-LYSINE N-METHYLTRANSFERASE SET-23"/>
    <property type="match status" value="1"/>
</dbReference>
<reference evidence="11" key="1">
    <citation type="submission" date="2022-01" db="EMBL/GenBank/DDBJ databases">
        <authorList>
            <person name="King R."/>
        </authorList>
    </citation>
    <scope>NUCLEOTIDE SEQUENCE</scope>
</reference>
<dbReference type="GO" id="GO:0008757">
    <property type="term" value="F:S-adenosylmethionine-dependent methyltransferase activity"/>
    <property type="evidence" value="ECO:0007669"/>
    <property type="project" value="UniProtKB-ARBA"/>
</dbReference>
<dbReference type="InterPro" id="IPR003616">
    <property type="entry name" value="Post-SET_dom"/>
</dbReference>
<dbReference type="GO" id="GO:0005694">
    <property type="term" value="C:chromosome"/>
    <property type="evidence" value="ECO:0007669"/>
    <property type="project" value="UniProtKB-SubCell"/>
</dbReference>
<dbReference type="OrthoDB" id="308383at2759"/>
<evidence type="ECO:0000256" key="2">
    <source>
        <dbReference type="ARBA" id="ARBA00022454"/>
    </source>
</evidence>
<evidence type="ECO:0000259" key="8">
    <source>
        <dbReference type="PROSITE" id="PS50280"/>
    </source>
</evidence>
<dbReference type="GO" id="GO:0032259">
    <property type="term" value="P:methylation"/>
    <property type="evidence" value="ECO:0007669"/>
    <property type="project" value="UniProtKB-KW"/>
</dbReference>
<dbReference type="Pfam" id="PF05033">
    <property type="entry name" value="Pre-SET"/>
    <property type="match status" value="1"/>
</dbReference>
<dbReference type="Pfam" id="PF00856">
    <property type="entry name" value="SET"/>
    <property type="match status" value="1"/>
</dbReference>
<dbReference type="Proteomes" id="UP001153636">
    <property type="component" value="Chromosome 15"/>
</dbReference>
<feature type="domain" description="Pre-SET" evidence="9">
    <location>
        <begin position="44"/>
        <end position="111"/>
    </location>
</feature>
<keyword evidence="2" id="KW-0158">Chromosome</keyword>
<dbReference type="InterPro" id="IPR001214">
    <property type="entry name" value="SET_dom"/>
</dbReference>
<dbReference type="SMART" id="SM00317">
    <property type="entry name" value="SET"/>
    <property type="match status" value="1"/>
</dbReference>
<feature type="domain" description="SET" evidence="8">
    <location>
        <begin position="114"/>
        <end position="240"/>
    </location>
</feature>
<dbReference type="GO" id="GO:0008270">
    <property type="term" value="F:zinc ion binding"/>
    <property type="evidence" value="ECO:0007669"/>
    <property type="project" value="InterPro"/>
</dbReference>
<dbReference type="InterPro" id="IPR007728">
    <property type="entry name" value="Pre-SET_dom"/>
</dbReference>
<organism evidence="11 12">
    <name type="scientific">Psylliodes chrysocephalus</name>
    <dbReference type="NCBI Taxonomy" id="3402493"/>
    <lineage>
        <taxon>Eukaryota</taxon>
        <taxon>Metazoa</taxon>
        <taxon>Ecdysozoa</taxon>
        <taxon>Arthropoda</taxon>
        <taxon>Hexapoda</taxon>
        <taxon>Insecta</taxon>
        <taxon>Pterygota</taxon>
        <taxon>Neoptera</taxon>
        <taxon>Endopterygota</taxon>
        <taxon>Coleoptera</taxon>
        <taxon>Polyphaga</taxon>
        <taxon>Cucujiformia</taxon>
        <taxon>Chrysomeloidea</taxon>
        <taxon>Chrysomelidae</taxon>
        <taxon>Galerucinae</taxon>
        <taxon>Alticini</taxon>
        <taxon>Psylliodes</taxon>
    </lineage>
</organism>
<evidence type="ECO:0000256" key="7">
    <source>
        <dbReference type="ARBA" id="ARBA00022833"/>
    </source>
</evidence>
<dbReference type="SUPFAM" id="SSF82199">
    <property type="entry name" value="SET domain"/>
    <property type="match status" value="1"/>
</dbReference>
<proteinExistence type="predicted"/>
<dbReference type="Gene3D" id="2.170.270.10">
    <property type="entry name" value="SET domain"/>
    <property type="match status" value="1"/>
</dbReference>
<keyword evidence="12" id="KW-1185">Reference proteome</keyword>
<dbReference type="GO" id="GO:0042054">
    <property type="term" value="F:histone methyltransferase activity"/>
    <property type="evidence" value="ECO:0007669"/>
    <property type="project" value="InterPro"/>
</dbReference>
<accession>A0A9P0G8K6</accession>
<evidence type="ECO:0000313" key="12">
    <source>
        <dbReference type="Proteomes" id="UP001153636"/>
    </source>
</evidence>
<gene>
    <name evidence="11" type="ORF">PSYICH_LOCUS4899</name>
</gene>
<feature type="domain" description="Post-SET" evidence="10">
    <location>
        <begin position="250"/>
        <end position="266"/>
    </location>
</feature>
<evidence type="ECO:0000256" key="1">
    <source>
        <dbReference type="ARBA" id="ARBA00004286"/>
    </source>
</evidence>
<evidence type="ECO:0000256" key="4">
    <source>
        <dbReference type="ARBA" id="ARBA00022679"/>
    </source>
</evidence>
<dbReference type="PANTHER" id="PTHR46223">
    <property type="entry name" value="HISTONE-LYSINE N-METHYLTRANSFERASE SUV39H"/>
    <property type="match status" value="1"/>
</dbReference>
<dbReference type="EMBL" id="OV651827">
    <property type="protein sequence ID" value="CAH1103923.1"/>
    <property type="molecule type" value="Genomic_DNA"/>
</dbReference>
<evidence type="ECO:0000259" key="10">
    <source>
        <dbReference type="PROSITE" id="PS50868"/>
    </source>
</evidence>
<dbReference type="AlphaFoldDB" id="A0A9P0G8K6"/>
<sequence length="272" mass="31435">MYLHFFYIKMEFNDDYEHCIEEVLYFPRNVPTKEAENLYHNLLEGCICLDNCTKETCLCIEKSGTAYKFEDIANLETYKIEEKESEAPTYECSSQCKCCEKLCGNKLVQYGPRLGLEVKLCINIKKGFGLFTRKKLYKGNFICEYAGEILTNQDAIKRFQIYKNSGKMNYIFCINEKFGTETLRTFIDPTVYGNIGRYINHSCCPNSKLVVIREDSTMPVLAVFSKGDIEIGSEITYDYGDDSSGNEEDDRKLCFCGEKACRKYLPYDQSLK</sequence>
<dbReference type="PROSITE" id="PS50280">
    <property type="entry name" value="SET"/>
    <property type="match status" value="1"/>
</dbReference>
<protein>
    <recommendedName>
        <fullName evidence="13">Histone-lysine N-methyltransferase set-23</fullName>
    </recommendedName>
</protein>
<evidence type="ECO:0000256" key="6">
    <source>
        <dbReference type="ARBA" id="ARBA00022723"/>
    </source>
</evidence>
<keyword evidence="5" id="KW-0949">S-adenosyl-L-methionine</keyword>
<dbReference type="GO" id="GO:0008170">
    <property type="term" value="F:N-methyltransferase activity"/>
    <property type="evidence" value="ECO:0007669"/>
    <property type="project" value="UniProtKB-ARBA"/>
</dbReference>
<evidence type="ECO:0000259" key="9">
    <source>
        <dbReference type="PROSITE" id="PS50867"/>
    </source>
</evidence>
<dbReference type="PROSITE" id="PS50868">
    <property type="entry name" value="POST_SET"/>
    <property type="match status" value="1"/>
</dbReference>
<keyword evidence="3" id="KW-0489">Methyltransferase</keyword>
<evidence type="ECO:0008006" key="13">
    <source>
        <dbReference type="Google" id="ProtNLM"/>
    </source>
</evidence>
<evidence type="ECO:0000256" key="5">
    <source>
        <dbReference type="ARBA" id="ARBA00022691"/>
    </source>
</evidence>
<evidence type="ECO:0000256" key="3">
    <source>
        <dbReference type="ARBA" id="ARBA00022603"/>
    </source>
</evidence>
<dbReference type="GO" id="GO:0005634">
    <property type="term" value="C:nucleus"/>
    <property type="evidence" value="ECO:0007669"/>
    <property type="project" value="InterPro"/>
</dbReference>
<dbReference type="InterPro" id="IPR050973">
    <property type="entry name" value="H3K9_Histone-Lys_N-MTase"/>
</dbReference>
<keyword evidence="7" id="KW-0862">Zinc</keyword>
<keyword evidence="4" id="KW-0808">Transferase</keyword>
<dbReference type="InterPro" id="IPR046341">
    <property type="entry name" value="SET_dom_sf"/>
</dbReference>
<comment type="subcellular location">
    <subcellularLocation>
        <location evidence="1">Chromosome</location>
    </subcellularLocation>
</comment>
<keyword evidence="6" id="KW-0479">Metal-binding</keyword>
<evidence type="ECO:0000313" key="11">
    <source>
        <dbReference type="EMBL" id="CAH1103923.1"/>
    </source>
</evidence>